<proteinExistence type="predicted"/>
<protein>
    <submittedName>
        <fullName evidence="1">Calcineurin-like phosphoesterase family protein</fullName>
    </submittedName>
</protein>
<keyword evidence="2" id="KW-1185">Reference proteome</keyword>
<evidence type="ECO:0000313" key="1">
    <source>
        <dbReference type="EMBL" id="RBP09167.1"/>
    </source>
</evidence>
<organism evidence="1 2">
    <name type="scientific">Roseiarcus fermentans</name>
    <dbReference type="NCBI Taxonomy" id="1473586"/>
    <lineage>
        <taxon>Bacteria</taxon>
        <taxon>Pseudomonadati</taxon>
        <taxon>Pseudomonadota</taxon>
        <taxon>Alphaproteobacteria</taxon>
        <taxon>Hyphomicrobiales</taxon>
        <taxon>Roseiarcaceae</taxon>
        <taxon>Roseiarcus</taxon>
    </lineage>
</organism>
<gene>
    <name evidence="1" type="ORF">DFR50_1224</name>
</gene>
<sequence>MRKIHFTADTHFGHMFALTKRMRPFKSLSEMDELLVTRWNERVSPDDEVYHLGDVGHDHHDRLAELLGRLHGHIHLVLGNNDPRPLMEATRRFVSIVEMREIAIGGQRIFLCHYPLREWPNAWRGAWHLYGHVHGKFNSQPHGLSLDVGVDSHGFGPIGIDIVAAEMRLRAPGVAA</sequence>
<dbReference type="Gene3D" id="3.60.21.10">
    <property type="match status" value="1"/>
</dbReference>
<name>A0A366F3J3_9HYPH</name>
<evidence type="ECO:0000313" key="2">
    <source>
        <dbReference type="Proteomes" id="UP000253529"/>
    </source>
</evidence>
<dbReference type="SUPFAM" id="SSF56300">
    <property type="entry name" value="Metallo-dependent phosphatases"/>
    <property type="match status" value="1"/>
</dbReference>
<dbReference type="EMBL" id="QNRK01000022">
    <property type="protein sequence ID" value="RBP09167.1"/>
    <property type="molecule type" value="Genomic_DNA"/>
</dbReference>
<dbReference type="InterPro" id="IPR029052">
    <property type="entry name" value="Metallo-depent_PP-like"/>
</dbReference>
<dbReference type="RefSeq" id="WP_170153282.1">
    <property type="nucleotide sequence ID" value="NZ_QNRK01000022.1"/>
</dbReference>
<reference evidence="1 2" key="1">
    <citation type="submission" date="2018-06" db="EMBL/GenBank/DDBJ databases">
        <title>Genomic Encyclopedia of Type Strains, Phase IV (KMG-IV): sequencing the most valuable type-strain genomes for metagenomic binning, comparative biology and taxonomic classification.</title>
        <authorList>
            <person name="Goeker M."/>
        </authorList>
    </citation>
    <scope>NUCLEOTIDE SEQUENCE [LARGE SCALE GENOMIC DNA]</scope>
    <source>
        <strain evidence="1 2">DSM 24875</strain>
    </source>
</reference>
<dbReference type="AlphaFoldDB" id="A0A366F3J3"/>
<dbReference type="Proteomes" id="UP000253529">
    <property type="component" value="Unassembled WGS sequence"/>
</dbReference>
<accession>A0A366F3J3</accession>
<comment type="caution">
    <text evidence="1">The sequence shown here is derived from an EMBL/GenBank/DDBJ whole genome shotgun (WGS) entry which is preliminary data.</text>
</comment>